<dbReference type="GO" id="GO:0005634">
    <property type="term" value="C:nucleus"/>
    <property type="evidence" value="ECO:0007669"/>
    <property type="project" value="UniProtKB-SubCell"/>
</dbReference>
<organism evidence="9 10">
    <name type="scientific">Lupinus luteus</name>
    <name type="common">European yellow lupine</name>
    <dbReference type="NCBI Taxonomy" id="3873"/>
    <lineage>
        <taxon>Eukaryota</taxon>
        <taxon>Viridiplantae</taxon>
        <taxon>Streptophyta</taxon>
        <taxon>Embryophyta</taxon>
        <taxon>Tracheophyta</taxon>
        <taxon>Spermatophyta</taxon>
        <taxon>Magnoliopsida</taxon>
        <taxon>eudicotyledons</taxon>
        <taxon>Gunneridae</taxon>
        <taxon>Pentapetalae</taxon>
        <taxon>rosids</taxon>
        <taxon>fabids</taxon>
        <taxon>Fabales</taxon>
        <taxon>Fabaceae</taxon>
        <taxon>Papilionoideae</taxon>
        <taxon>50 kb inversion clade</taxon>
        <taxon>genistoids sensu lato</taxon>
        <taxon>core genistoids</taxon>
        <taxon>Genisteae</taxon>
        <taxon>Lupinus</taxon>
    </lineage>
</organism>
<feature type="region of interest" description="Disordered" evidence="7">
    <location>
        <begin position="327"/>
        <end position="352"/>
    </location>
</feature>
<evidence type="ECO:0000256" key="4">
    <source>
        <dbReference type="ARBA" id="ARBA00023125"/>
    </source>
</evidence>
<feature type="compositionally biased region" description="Polar residues" evidence="7">
    <location>
        <begin position="146"/>
        <end position="159"/>
    </location>
</feature>
<dbReference type="GO" id="GO:0000978">
    <property type="term" value="F:RNA polymerase II cis-regulatory region sequence-specific DNA binding"/>
    <property type="evidence" value="ECO:0007669"/>
    <property type="project" value="TreeGrafter"/>
</dbReference>
<dbReference type="GO" id="GO:0000981">
    <property type="term" value="F:DNA-binding transcription factor activity, RNA polymerase II-specific"/>
    <property type="evidence" value="ECO:0007669"/>
    <property type="project" value="TreeGrafter"/>
</dbReference>
<feature type="region of interest" description="Disordered" evidence="7">
    <location>
        <begin position="214"/>
        <end position="254"/>
    </location>
</feature>
<dbReference type="FunFam" id="4.10.280.10:FF:000032">
    <property type="entry name" value="Transcription factor bHLH123 family"/>
    <property type="match status" value="1"/>
</dbReference>
<gene>
    <name evidence="9" type="ORF">LLUT_LOCUS1915</name>
</gene>
<evidence type="ECO:0000256" key="5">
    <source>
        <dbReference type="ARBA" id="ARBA00023163"/>
    </source>
</evidence>
<feature type="compositionally biased region" description="Basic and acidic residues" evidence="7">
    <location>
        <begin position="338"/>
        <end position="349"/>
    </location>
</feature>
<evidence type="ECO:0000313" key="9">
    <source>
        <dbReference type="EMBL" id="CAL0300855.1"/>
    </source>
</evidence>
<dbReference type="PROSITE" id="PS50888">
    <property type="entry name" value="BHLH"/>
    <property type="match status" value="1"/>
</dbReference>
<evidence type="ECO:0000256" key="3">
    <source>
        <dbReference type="ARBA" id="ARBA00023015"/>
    </source>
</evidence>
<evidence type="ECO:0000259" key="8">
    <source>
        <dbReference type="PROSITE" id="PS50888"/>
    </source>
</evidence>
<evidence type="ECO:0000313" key="10">
    <source>
        <dbReference type="Proteomes" id="UP001497480"/>
    </source>
</evidence>
<keyword evidence="10" id="KW-1185">Reference proteome</keyword>
<reference evidence="9 10" key="1">
    <citation type="submission" date="2024-03" db="EMBL/GenBank/DDBJ databases">
        <authorList>
            <person name="Martinez-Hernandez J."/>
        </authorList>
    </citation>
    <scope>NUCLEOTIDE SEQUENCE [LARGE SCALE GENOMIC DNA]</scope>
</reference>
<dbReference type="GO" id="GO:0046983">
    <property type="term" value="F:protein dimerization activity"/>
    <property type="evidence" value="ECO:0007669"/>
    <property type="project" value="InterPro"/>
</dbReference>
<dbReference type="InterPro" id="IPR011598">
    <property type="entry name" value="bHLH_dom"/>
</dbReference>
<dbReference type="PANTHER" id="PTHR16223:SF238">
    <property type="entry name" value="TRANSCRIPTION FACTOR BHLH114"/>
    <property type="match status" value="1"/>
</dbReference>
<dbReference type="InterPro" id="IPR045843">
    <property type="entry name" value="IND-like"/>
</dbReference>
<sequence>MAEEFLQAGICGENWWSINATRSVFPLMSSSSTCSVAANDAGNYSTWQTDFLDLKPTRSCVEDTTNNNNLVFDASLGFLDAHKPQQHSESATVSGNGSILMDSPTIQMMGFGLSSSTSLNWNQSLFHSSGSQESNFYSVPQEEGIDSSNNSQIQKEWSSNKSQTTVDAFKPMNQEFCLNQQGLSSVTSIGQSCGFQIESTSSYDYPSNLTQSLYEPAYPQPQPQNSLFNNPSTMSYSSAPNYGTSSSNELSPTTWSKVPNSFVQKQQHSSGLHFSNKTPFWNASAEALNDITAGVFASSQAQYQAPTFEDKPISQNTLLNKLKEDDKSSNTISVGKKSACEPDFKRPRIETPSSLPTFKVRKEKLGDRVTALQQLVSPFGKTDTASVLHEAIDYIKFLHDQVNVLTTSYLNNGSPNEYQGCDNVNNSEGPNQDLRSQGLCLVPISSTFPVTNETTIDFWTPTFGGTFNIS</sequence>
<comment type="subcellular location">
    <subcellularLocation>
        <location evidence="1">Nucleus</location>
    </subcellularLocation>
</comment>
<keyword evidence="4" id="KW-0238">DNA-binding</keyword>
<evidence type="ECO:0000256" key="1">
    <source>
        <dbReference type="ARBA" id="ARBA00004123"/>
    </source>
</evidence>
<dbReference type="InterPro" id="IPR045239">
    <property type="entry name" value="bHLH95_bHLH"/>
</dbReference>
<keyword evidence="3" id="KW-0805">Transcription regulation</keyword>
<accession>A0AAV1VV73</accession>
<dbReference type="InterPro" id="IPR036638">
    <property type="entry name" value="HLH_DNA-bd_sf"/>
</dbReference>
<dbReference type="Proteomes" id="UP001497480">
    <property type="component" value="Unassembled WGS sequence"/>
</dbReference>
<evidence type="ECO:0000256" key="6">
    <source>
        <dbReference type="ARBA" id="ARBA00023242"/>
    </source>
</evidence>
<comment type="caution">
    <text evidence="9">The sequence shown here is derived from an EMBL/GenBank/DDBJ whole genome shotgun (WGS) entry which is preliminary data.</text>
</comment>
<dbReference type="SUPFAM" id="SSF47459">
    <property type="entry name" value="HLH, helix-loop-helix DNA-binding domain"/>
    <property type="match status" value="1"/>
</dbReference>
<comment type="subunit">
    <text evidence="2">Homodimer.</text>
</comment>
<keyword evidence="5" id="KW-0804">Transcription</keyword>
<feature type="domain" description="BHLH" evidence="8">
    <location>
        <begin position="349"/>
        <end position="398"/>
    </location>
</feature>
<keyword evidence="6" id="KW-0539">Nucleus</keyword>
<dbReference type="EMBL" id="CAXHTB010000002">
    <property type="protein sequence ID" value="CAL0300855.1"/>
    <property type="molecule type" value="Genomic_DNA"/>
</dbReference>
<protein>
    <recommendedName>
        <fullName evidence="8">BHLH domain-containing protein</fullName>
    </recommendedName>
</protein>
<proteinExistence type="predicted"/>
<dbReference type="CDD" id="cd11393">
    <property type="entry name" value="bHLH_AtbHLH_like"/>
    <property type="match status" value="1"/>
</dbReference>
<dbReference type="AlphaFoldDB" id="A0AAV1VV73"/>
<dbReference type="PANTHER" id="PTHR16223">
    <property type="entry name" value="TRANSCRIPTION FACTOR BHLH83-RELATED"/>
    <property type="match status" value="1"/>
</dbReference>
<name>A0AAV1VV73_LUPLU</name>
<evidence type="ECO:0000256" key="7">
    <source>
        <dbReference type="SAM" id="MobiDB-lite"/>
    </source>
</evidence>
<feature type="compositionally biased region" description="Polar residues" evidence="7">
    <location>
        <begin position="223"/>
        <end position="254"/>
    </location>
</feature>
<evidence type="ECO:0000256" key="2">
    <source>
        <dbReference type="ARBA" id="ARBA00011738"/>
    </source>
</evidence>
<dbReference type="Gene3D" id="4.10.280.10">
    <property type="entry name" value="Helix-loop-helix DNA-binding domain"/>
    <property type="match status" value="1"/>
</dbReference>
<feature type="region of interest" description="Disordered" evidence="7">
    <location>
        <begin position="140"/>
        <end position="159"/>
    </location>
</feature>